<evidence type="ECO:0000313" key="2">
    <source>
        <dbReference type="Proteomes" id="UP000727993"/>
    </source>
</evidence>
<dbReference type="EMBL" id="JADJZA010000001">
    <property type="protein sequence ID" value="MBK9295294.1"/>
    <property type="molecule type" value="Genomic_DNA"/>
</dbReference>
<dbReference type="AlphaFoldDB" id="A0A936NAH2"/>
<organism evidence="1 2">
    <name type="scientific">Candidatus Neomicrothrix subdominans</name>
    <dbReference type="NCBI Taxonomy" id="2954438"/>
    <lineage>
        <taxon>Bacteria</taxon>
        <taxon>Bacillati</taxon>
        <taxon>Actinomycetota</taxon>
        <taxon>Acidimicrobiia</taxon>
        <taxon>Acidimicrobiales</taxon>
        <taxon>Microthrixaceae</taxon>
        <taxon>Candidatus Neomicrothrix</taxon>
    </lineage>
</organism>
<proteinExistence type="predicted"/>
<accession>A0A936NAH2</accession>
<name>A0A936NAH2_9ACTN</name>
<dbReference type="Proteomes" id="UP000727993">
    <property type="component" value="Unassembled WGS sequence"/>
</dbReference>
<sequence length="324" mass="34072">MAASPQTTLRPLVAILEELATHPPPPVRGAPLDELRHLLEGAARTAVAGVPAGSLPLRAPKSAIADAIRCARFAAARRSIGFEAGSPDAQRTRRRGVAADVLVAHVLAGGALNEPAAQIVLDAWEARSEHNELEAVADLDDSERTGFDEDCVELAARLRADWMDLQWDADGEGGGARWWPRSQSTAAVALADGDVVITMRPDVELGGPAARLPPALIEVKATALAHDHSFDLNLYALGIGLRDGLAPAAVLHWSPGTGWVELPPVTIEVLESAARRVAHALDVLGSLARGETPEETPGAHCGWCPDAAICPSANPSAQRKGDMR</sequence>
<reference evidence="1 2" key="1">
    <citation type="submission" date="2020-10" db="EMBL/GenBank/DDBJ databases">
        <title>Connecting structure to function with the recovery of over 1000 high-quality activated sludge metagenome-assembled genomes encoding full-length rRNA genes using long-read sequencing.</title>
        <authorList>
            <person name="Singleton C.M."/>
            <person name="Petriglieri F."/>
            <person name="Kristensen J.M."/>
            <person name="Kirkegaard R.H."/>
            <person name="Michaelsen T.Y."/>
            <person name="Andersen M.H."/>
            <person name="Karst S.M."/>
            <person name="Dueholm M.S."/>
            <person name="Nielsen P.H."/>
            <person name="Albertsen M."/>
        </authorList>
    </citation>
    <scope>NUCLEOTIDE SEQUENCE [LARGE SCALE GENOMIC DNA]</scope>
    <source>
        <strain evidence="1">Lyne_18-Q3-R50-59_MAXAC.006</strain>
    </source>
</reference>
<comment type="caution">
    <text evidence="1">The sequence shown here is derived from an EMBL/GenBank/DDBJ whole genome shotgun (WGS) entry which is preliminary data.</text>
</comment>
<evidence type="ECO:0008006" key="3">
    <source>
        <dbReference type="Google" id="ProtNLM"/>
    </source>
</evidence>
<gene>
    <name evidence="1" type="ORF">IPN02_00130</name>
</gene>
<protein>
    <recommendedName>
        <fullName evidence="3">PD-(D/E)XK endonuclease-like domain-containing protein</fullName>
    </recommendedName>
</protein>
<evidence type="ECO:0000313" key="1">
    <source>
        <dbReference type="EMBL" id="MBK9295294.1"/>
    </source>
</evidence>